<dbReference type="CDD" id="cd05709">
    <property type="entry name" value="S2P-M50"/>
    <property type="match status" value="1"/>
</dbReference>
<dbReference type="Proteomes" id="UP000042512">
    <property type="component" value="Unassembled WGS sequence"/>
</dbReference>
<dbReference type="EMBL" id="WNHU01000004">
    <property type="protein sequence ID" value="MTV42358.1"/>
    <property type="molecule type" value="Genomic_DNA"/>
</dbReference>
<dbReference type="GO" id="GO:0016020">
    <property type="term" value="C:membrane"/>
    <property type="evidence" value="ECO:0007669"/>
    <property type="project" value="UniProtKB-SubCell"/>
</dbReference>
<evidence type="ECO:0000256" key="3">
    <source>
        <dbReference type="ARBA" id="ARBA00007931"/>
    </source>
</evidence>
<dbReference type="Proteomes" id="UP000729182">
    <property type="component" value="Unassembled WGS sequence"/>
</dbReference>
<gene>
    <name evidence="9" type="ORF">ERS020485_01526</name>
    <name evidence="12" type="ORF">GM535_09315</name>
    <name evidence="11" type="ORF">GM539_08060</name>
    <name evidence="13" type="ORF">GM543_02740</name>
    <name evidence="10" type="ORF">GM545_01605</name>
    <name evidence="14" type="ORF">SAMEA104154639_01979</name>
</gene>
<evidence type="ECO:0000313" key="18">
    <source>
        <dbReference type="Proteomes" id="UP000469505"/>
    </source>
</evidence>
<keyword evidence="6 7" id="KW-0472">Membrane</keyword>
<evidence type="ECO:0000313" key="11">
    <source>
        <dbReference type="EMBL" id="MTV63343.1"/>
    </source>
</evidence>
<dbReference type="EMBL" id="WNHN01000038">
    <property type="protein sequence ID" value="MTV77462.1"/>
    <property type="molecule type" value="Genomic_DNA"/>
</dbReference>
<evidence type="ECO:0000256" key="6">
    <source>
        <dbReference type="ARBA" id="ARBA00023136"/>
    </source>
</evidence>
<reference evidence="9 15" key="1">
    <citation type="submission" date="2015-03" db="EMBL/GenBank/DDBJ databases">
        <authorList>
            <consortium name="Pathogen Informatics"/>
            <person name="Murphy D."/>
        </authorList>
    </citation>
    <scope>NUCLEOTIDE SEQUENCE [LARGE SCALE GENOMIC DNA]</scope>
    <source>
        <strain evidence="9 15">SMRU975</strain>
    </source>
</reference>
<evidence type="ECO:0000313" key="19">
    <source>
        <dbReference type="Proteomes" id="UP000474228"/>
    </source>
</evidence>
<feature type="domain" description="Peptidase M50" evidence="8">
    <location>
        <begin position="37"/>
        <end position="234"/>
    </location>
</feature>
<dbReference type="Pfam" id="PF02163">
    <property type="entry name" value="Peptidase_M50"/>
    <property type="match status" value="1"/>
</dbReference>
<feature type="transmembrane region" description="Helical" evidence="7">
    <location>
        <begin position="9"/>
        <end position="26"/>
    </location>
</feature>
<evidence type="ECO:0000313" key="15">
    <source>
        <dbReference type="Proteomes" id="UP000042512"/>
    </source>
</evidence>
<dbReference type="Proteomes" id="UP000474228">
    <property type="component" value="Unassembled WGS sequence"/>
</dbReference>
<comment type="subcellular location">
    <subcellularLocation>
        <location evidence="2">Membrane</location>
        <topology evidence="2">Multi-pass membrane protein</topology>
    </subcellularLocation>
</comment>
<dbReference type="EMBL" id="CABBZR010000023">
    <property type="protein sequence ID" value="VSJ54788.1"/>
    <property type="molecule type" value="Genomic_DNA"/>
</dbReference>
<dbReference type="AlphaFoldDB" id="A0A0B7L2X7"/>
<accession>A0A0B7L2X7</accession>
<evidence type="ECO:0000256" key="5">
    <source>
        <dbReference type="ARBA" id="ARBA00022989"/>
    </source>
</evidence>
<dbReference type="GO" id="GO:0006508">
    <property type="term" value="P:proteolysis"/>
    <property type="evidence" value="ECO:0007669"/>
    <property type="project" value="UniProtKB-KW"/>
</dbReference>
<evidence type="ECO:0000259" key="8">
    <source>
        <dbReference type="Pfam" id="PF02163"/>
    </source>
</evidence>
<dbReference type="Proteomes" id="UP000467349">
    <property type="component" value="Unassembled WGS sequence"/>
</dbReference>
<dbReference type="Proteomes" id="UP000314170">
    <property type="component" value="Unassembled WGS sequence"/>
</dbReference>
<comment type="similarity">
    <text evidence="3">Belongs to the peptidase M50B family.</text>
</comment>
<evidence type="ECO:0000256" key="7">
    <source>
        <dbReference type="SAM" id="Phobius"/>
    </source>
</evidence>
<reference evidence="14 16" key="2">
    <citation type="submission" date="2019-04" db="EMBL/GenBank/DDBJ databases">
        <authorList>
            <consortium name="Pathogen Informatics"/>
        </authorList>
    </citation>
    <scope>NUCLEOTIDE SEQUENCE [LARGE SCALE GENOMIC DNA]</scope>
    <source>
        <strain evidence="14 16">GPSC38</strain>
    </source>
</reference>
<keyword evidence="9" id="KW-0645">Protease</keyword>
<evidence type="ECO:0000256" key="2">
    <source>
        <dbReference type="ARBA" id="ARBA00004141"/>
    </source>
</evidence>
<sequence>MLKILNNSVIYLCLIPLLFLLLIIFPNDSLIYYFRLILISLISITLHELGHFLVGRCLSYKLEMLATPFFFYFRKKIYFKFPVLLAFGYCQMSNRNITNEKNSDRNLVFYFFGGGGANLIVAILALLGFVPYASEFFILNIILFLVTVCLPIDGTDGNAIREIVLYSKDSKTYQRFFANSLYNNPYITIDDFAKLTSKEKSFFSKFEKCLINLYFEVKGEGSAFTIANHEVFDSNIQENIIHEYYKLLHKSSDWIIPQNLSLEEVVFTLSNYIYSKNNKYLEKIKYLKKLVDFRQEEIIDFILNKEEVL</sequence>
<evidence type="ECO:0000256" key="1">
    <source>
        <dbReference type="ARBA" id="ARBA00001947"/>
    </source>
</evidence>
<dbReference type="RefSeq" id="WP_000912954.1">
    <property type="nucleotide sequence ID" value="NZ_AP018936.1"/>
</dbReference>
<evidence type="ECO:0000313" key="14">
    <source>
        <dbReference type="EMBL" id="VSJ54788.1"/>
    </source>
</evidence>
<evidence type="ECO:0000313" key="9">
    <source>
        <dbReference type="EMBL" id="CIY85864.1"/>
    </source>
</evidence>
<evidence type="ECO:0000313" key="16">
    <source>
        <dbReference type="Proteomes" id="UP000314170"/>
    </source>
</evidence>
<evidence type="ECO:0000313" key="17">
    <source>
        <dbReference type="Proteomes" id="UP000467349"/>
    </source>
</evidence>
<feature type="transmembrane region" description="Helical" evidence="7">
    <location>
        <begin position="107"/>
        <end position="130"/>
    </location>
</feature>
<name>A0A0B7L2X7_STREE</name>
<evidence type="ECO:0000313" key="13">
    <source>
        <dbReference type="EMBL" id="MTV86469.1"/>
    </source>
</evidence>
<feature type="transmembrane region" description="Helical" evidence="7">
    <location>
        <begin position="136"/>
        <end position="152"/>
    </location>
</feature>
<organism evidence="13 18">
    <name type="scientific">Streptococcus pneumoniae</name>
    <dbReference type="NCBI Taxonomy" id="1313"/>
    <lineage>
        <taxon>Bacteria</taxon>
        <taxon>Bacillati</taxon>
        <taxon>Bacillota</taxon>
        <taxon>Bacilli</taxon>
        <taxon>Lactobacillales</taxon>
        <taxon>Streptococcaceae</taxon>
        <taxon>Streptococcus</taxon>
    </lineage>
</organism>
<keyword evidence="4 7" id="KW-0812">Transmembrane</keyword>
<keyword evidence="9" id="KW-0378">Hydrolase</keyword>
<evidence type="ECO:0000256" key="4">
    <source>
        <dbReference type="ARBA" id="ARBA00022692"/>
    </source>
</evidence>
<evidence type="ECO:0000313" key="10">
    <source>
        <dbReference type="EMBL" id="MTV42358.1"/>
    </source>
</evidence>
<comment type="cofactor">
    <cofactor evidence="1">
        <name>Zn(2+)</name>
        <dbReference type="ChEBI" id="CHEBI:29105"/>
    </cofactor>
</comment>
<feature type="transmembrane region" description="Helical" evidence="7">
    <location>
        <begin position="32"/>
        <end position="54"/>
    </location>
</feature>
<dbReference type="EMBL" id="WNHJ01000031">
    <property type="protein sequence ID" value="MTV63343.1"/>
    <property type="molecule type" value="Genomic_DNA"/>
</dbReference>
<protein>
    <submittedName>
        <fullName evidence="9">Zn-dependent proteases</fullName>
    </submittedName>
</protein>
<dbReference type="Proteomes" id="UP000469505">
    <property type="component" value="Unassembled WGS sequence"/>
</dbReference>
<dbReference type="EMBL" id="WNHX01000008">
    <property type="protein sequence ID" value="MTV86469.1"/>
    <property type="molecule type" value="Genomic_DNA"/>
</dbReference>
<evidence type="ECO:0000313" key="12">
    <source>
        <dbReference type="EMBL" id="MTV77462.1"/>
    </source>
</evidence>
<dbReference type="InterPro" id="IPR008915">
    <property type="entry name" value="Peptidase_M50"/>
</dbReference>
<dbReference type="EMBL" id="CKRE01000022">
    <property type="protein sequence ID" value="CIY85864.1"/>
    <property type="molecule type" value="Genomic_DNA"/>
</dbReference>
<dbReference type="GO" id="GO:0008233">
    <property type="term" value="F:peptidase activity"/>
    <property type="evidence" value="ECO:0007669"/>
    <property type="project" value="UniProtKB-KW"/>
</dbReference>
<reference evidence="17 18" key="3">
    <citation type="submission" date="2019-11" db="EMBL/GenBank/DDBJ databases">
        <title>Growth characteristics of pneumococcus vary with the chemical composition of the capsule and with environmental conditions.</title>
        <authorList>
            <person name="Tothpal A."/>
            <person name="Desobry K."/>
            <person name="Joshi S."/>
            <person name="Wyllie A.L."/>
            <person name="Weinberger D.M."/>
        </authorList>
    </citation>
    <scope>NUCLEOTIDE SEQUENCE [LARGE SCALE GENOMIC DNA]</scope>
    <source>
        <strain evidence="10">Pnumococcus09N</strain>
        <strain evidence="17">pnumococcus09N</strain>
        <strain evidence="12">Pnumococcus10A</strain>
        <strain evidence="11">Pnumococcus22F</strain>
        <strain evidence="19">pnumococcus22F</strain>
        <strain evidence="18">pnumococcus35B</strain>
        <strain evidence="13">Pnumococcus35B</strain>
    </source>
</reference>
<keyword evidence="5 7" id="KW-1133">Transmembrane helix</keyword>
<proteinExistence type="inferred from homology"/>